<reference evidence="3" key="1">
    <citation type="submission" date="2017-09" db="EMBL/GenBank/DDBJ databases">
        <title>FDA dAtabase for Regulatory Grade micrObial Sequences (FDA-ARGOS): Supporting development and validation of Infectious Disease Dx tests.</title>
        <authorList>
            <person name="Minogue T."/>
            <person name="Wolcott M."/>
            <person name="Wasieloski L."/>
            <person name="Aguilar W."/>
            <person name="Moore D."/>
            <person name="Tallon L."/>
            <person name="Sadzewicz L."/>
            <person name="Ott S."/>
            <person name="Zhao X."/>
            <person name="Nagaraj S."/>
            <person name="Vavikolanu K."/>
            <person name="Aluvathingal J."/>
            <person name="Nadendla S."/>
            <person name="Sichtig H."/>
        </authorList>
    </citation>
    <scope>NUCLEOTIDE SEQUENCE [LARGE SCALE GENOMIC DNA]</scope>
    <source>
        <strain evidence="3">FDAARGOS_387</strain>
    </source>
</reference>
<dbReference type="EMBL" id="CAADJA010000002">
    <property type="protein sequence ID" value="VFS46814.1"/>
    <property type="molecule type" value="Genomic_DNA"/>
</dbReference>
<reference evidence="2 4" key="3">
    <citation type="submission" date="2019-03" db="EMBL/GenBank/DDBJ databases">
        <authorList>
            <consortium name="Pathogen Informatics"/>
        </authorList>
    </citation>
    <scope>NUCLEOTIDE SEQUENCE [LARGE SCALE GENOMIC DNA]</scope>
    <source>
        <strain evidence="2 4">NCTC12282</strain>
    </source>
</reference>
<proteinExistence type="predicted"/>
<evidence type="ECO:0000313" key="1">
    <source>
        <dbReference type="EMBL" id="PHI28762.1"/>
    </source>
</evidence>
<dbReference type="STRING" id="1111728.GCA_000427805_02395"/>
<dbReference type="AlphaFoldDB" id="A0A2C6DKA3"/>
<gene>
    <name evidence="1" type="ORF">CRN84_05245</name>
    <name evidence="2" type="ORF">NCTC12282_01744</name>
</gene>
<reference evidence="1" key="2">
    <citation type="submission" date="2017-09" db="EMBL/GenBank/DDBJ databases">
        <title>FDA dAtabase for Regulatory Grade micrObial Sequences (FDA-ARGOS): Supporting development and validation of Infectious Disease Dx tests.</title>
        <authorList>
            <person name="Minogue T."/>
            <person name="Wolcott M."/>
            <person name="Wasieloski L."/>
            <person name="Aguilar W."/>
            <person name="Moore D."/>
            <person name="Tallon L.J."/>
            <person name="Sadzewicz L."/>
            <person name="Ott S."/>
            <person name="Zhao X."/>
            <person name="Nagaraj S."/>
            <person name="Vavikolanu K."/>
            <person name="Aluvathingal J."/>
            <person name="Nadendla S."/>
            <person name="Sichtig H."/>
        </authorList>
    </citation>
    <scope>NUCLEOTIDE SEQUENCE</scope>
    <source>
        <strain evidence="1">FDAARGOS_387</strain>
    </source>
</reference>
<organism evidence="1 3">
    <name type="scientific">Budvicia aquatica</name>
    <dbReference type="NCBI Taxonomy" id="82979"/>
    <lineage>
        <taxon>Bacteria</taxon>
        <taxon>Pseudomonadati</taxon>
        <taxon>Pseudomonadota</taxon>
        <taxon>Gammaproteobacteria</taxon>
        <taxon>Enterobacterales</taxon>
        <taxon>Budviciaceae</taxon>
        <taxon>Budvicia</taxon>
    </lineage>
</organism>
<dbReference type="RefSeq" id="WP_029095094.1">
    <property type="nucleotide sequence ID" value="NZ_CAADJA010000002.1"/>
</dbReference>
<evidence type="ECO:0000313" key="4">
    <source>
        <dbReference type="Proteomes" id="UP000373449"/>
    </source>
</evidence>
<evidence type="ECO:0000313" key="2">
    <source>
        <dbReference type="EMBL" id="VFS46814.1"/>
    </source>
</evidence>
<accession>A0A2C6DKA3</accession>
<name>A0A2C6DKA3_9GAMM</name>
<dbReference type="EMBL" id="PDDX01000001">
    <property type="protein sequence ID" value="PHI28762.1"/>
    <property type="molecule type" value="Genomic_DNA"/>
</dbReference>
<dbReference type="Proteomes" id="UP000373449">
    <property type="component" value="Unassembled WGS sequence"/>
</dbReference>
<keyword evidence="3" id="KW-1185">Reference proteome</keyword>
<dbReference type="OrthoDB" id="9771372at2"/>
<evidence type="ECO:0000313" key="3">
    <source>
        <dbReference type="Proteomes" id="UP000224974"/>
    </source>
</evidence>
<sequence>MKRKDAVCQELERLTLALQRETLTDSAGFDAETIGFNLGLARNSVSKELNQLCTERLVIKIKSRPVLFLHRAVAEKLLNTTFNGDGPLEVKTLAELLPADDRQNTVNADPFHALIGYDRSLKLAVDIW</sequence>
<dbReference type="Proteomes" id="UP000224974">
    <property type="component" value="Unassembled WGS sequence"/>
</dbReference>
<protein>
    <submittedName>
        <fullName evidence="2">Transcriptional antiterminator</fullName>
    </submittedName>
</protein>